<organism evidence="2 3">
    <name type="scientific">Aquatica leii</name>
    <dbReference type="NCBI Taxonomy" id="1421715"/>
    <lineage>
        <taxon>Eukaryota</taxon>
        <taxon>Metazoa</taxon>
        <taxon>Ecdysozoa</taxon>
        <taxon>Arthropoda</taxon>
        <taxon>Hexapoda</taxon>
        <taxon>Insecta</taxon>
        <taxon>Pterygota</taxon>
        <taxon>Neoptera</taxon>
        <taxon>Endopterygota</taxon>
        <taxon>Coleoptera</taxon>
        <taxon>Polyphaga</taxon>
        <taxon>Elateriformia</taxon>
        <taxon>Elateroidea</taxon>
        <taxon>Lampyridae</taxon>
        <taxon>Luciolinae</taxon>
        <taxon>Aquatica</taxon>
    </lineage>
</organism>
<dbReference type="GO" id="GO:0005549">
    <property type="term" value="F:odorant binding"/>
    <property type="evidence" value="ECO:0007669"/>
    <property type="project" value="InterPro"/>
</dbReference>
<dbReference type="Pfam" id="PF01395">
    <property type="entry name" value="PBP_GOBP"/>
    <property type="match status" value="2"/>
</dbReference>
<accession>A0AAN7QID8</accession>
<dbReference type="AlphaFoldDB" id="A0AAN7QID8"/>
<dbReference type="SMART" id="SM00708">
    <property type="entry name" value="PhBP"/>
    <property type="match status" value="1"/>
</dbReference>
<sequence length="231" mass="26503">MHSNMKTLLVLTISICAVLAKVPFELMDDWQAIAAAYADECIAESGADPETAKKMFENHKLVDEGTIRCYFKCLSMKNKFMLEDGTYDEGELIKRVQHRFSVQNEDFVFIFVVFAKVPYELIDDWNALAAVYAEECLLESGSNSEVARKMFENHKLVDEEHIRCYFKCLMRKHNFMSEDGVLDEVQLIQGVQHITPEIARTCITKHGMEIDLCRKGYLVASCVAEENYETL</sequence>
<name>A0AAN7QID8_9COLE</name>
<dbReference type="InterPro" id="IPR036728">
    <property type="entry name" value="PBP_GOBP_sf"/>
</dbReference>
<keyword evidence="3" id="KW-1185">Reference proteome</keyword>
<keyword evidence="1" id="KW-0732">Signal</keyword>
<reference evidence="3" key="1">
    <citation type="submission" date="2023-01" db="EMBL/GenBank/DDBJ databases">
        <title>Key to firefly adult light organ development and bioluminescence: homeobox transcription factors regulate luciferase expression and transportation to peroxisome.</title>
        <authorList>
            <person name="Fu X."/>
        </authorList>
    </citation>
    <scope>NUCLEOTIDE SEQUENCE [LARGE SCALE GENOMIC DNA]</scope>
</reference>
<dbReference type="Gene3D" id="1.10.238.20">
    <property type="entry name" value="Pheromone/general odorant binding protein domain"/>
    <property type="match status" value="2"/>
</dbReference>
<comment type="caution">
    <text evidence="2">The sequence shown here is derived from an EMBL/GenBank/DDBJ whole genome shotgun (WGS) entry which is preliminary data.</text>
</comment>
<evidence type="ECO:0000313" key="3">
    <source>
        <dbReference type="Proteomes" id="UP001353858"/>
    </source>
</evidence>
<dbReference type="CDD" id="cd23992">
    <property type="entry name" value="PBP_GOBP"/>
    <property type="match status" value="2"/>
</dbReference>
<gene>
    <name evidence="2" type="ORF">RN001_007554</name>
</gene>
<feature type="signal peptide" evidence="1">
    <location>
        <begin position="1"/>
        <end position="20"/>
    </location>
</feature>
<protein>
    <submittedName>
        <fullName evidence="2">Uncharacterized protein</fullName>
    </submittedName>
</protein>
<evidence type="ECO:0000313" key="2">
    <source>
        <dbReference type="EMBL" id="KAK4879408.1"/>
    </source>
</evidence>
<proteinExistence type="predicted"/>
<evidence type="ECO:0000256" key="1">
    <source>
        <dbReference type="SAM" id="SignalP"/>
    </source>
</evidence>
<dbReference type="EMBL" id="JARPUR010000003">
    <property type="protein sequence ID" value="KAK4879408.1"/>
    <property type="molecule type" value="Genomic_DNA"/>
</dbReference>
<dbReference type="SUPFAM" id="SSF47565">
    <property type="entry name" value="Insect pheromone/odorant-binding proteins"/>
    <property type="match status" value="2"/>
</dbReference>
<dbReference type="InterPro" id="IPR006170">
    <property type="entry name" value="PBP/GOBP"/>
</dbReference>
<dbReference type="Proteomes" id="UP001353858">
    <property type="component" value="Unassembled WGS sequence"/>
</dbReference>
<feature type="chain" id="PRO_5043036475" evidence="1">
    <location>
        <begin position="21"/>
        <end position="231"/>
    </location>
</feature>